<dbReference type="KEGG" id="snn:EWH46_19840"/>
<sequence length="278" mass="30509">MVTDLRKPTTLAQFRAALAESDTARQLLVKECDQLRQALNDSEQRNEQAARQLVQAEAMLGQFRLAATAAADRELTLRRELDQLAQRLAASPSAPAALTEPDEIARLQQQIDGLVEDNRRMAQEQEQSARALSGAEAMLQEQKAMLAKAVAEALERGTAELRRQLGRQDEELKLARERLGAQAAQLKATGRLEVVAPEQIGAMMDRFLQRIGQGLPALQLAEGELKLKLGVGSQGHVPGFVILPPEASPELKQTLQEISLRFDRRGLLDTDPGLSAEK</sequence>
<name>A0A5C1Q877_9BURK</name>
<dbReference type="AlphaFoldDB" id="A0A5C1Q877"/>
<evidence type="ECO:0000313" key="5">
    <source>
        <dbReference type="Proteomes" id="UP001549111"/>
    </source>
</evidence>
<evidence type="ECO:0000313" key="4">
    <source>
        <dbReference type="Proteomes" id="UP000323522"/>
    </source>
</evidence>
<evidence type="ECO:0000313" key="2">
    <source>
        <dbReference type="EMBL" id="MET3604314.1"/>
    </source>
</evidence>
<accession>A0A5C1Q877</accession>
<reference evidence="3 4" key="1">
    <citation type="submission" date="2019-02" db="EMBL/GenBank/DDBJ databases">
        <title>Complete Genome Sequence and Methylome Analysis of Sphaerotilus natans subsp. sulfidivorans D-507.</title>
        <authorList>
            <person name="Fomenkov A."/>
            <person name="Gridneva E."/>
            <person name="Smolyakov D."/>
            <person name="Dubinina G."/>
            <person name="Vincze T."/>
            <person name="Grabovich M."/>
            <person name="Roberts R.J."/>
        </authorList>
    </citation>
    <scope>NUCLEOTIDE SEQUENCE [LARGE SCALE GENOMIC DNA]</scope>
    <source>
        <strain evidence="3 4">D-507</strain>
        <plasmid evidence="3">pSna507_unt10</plasmid>
        <plasmid evidence="4">psna507_unt10</plasmid>
    </source>
</reference>
<dbReference type="EMBL" id="CP035710">
    <property type="protein sequence ID" value="QEN03096.1"/>
    <property type="molecule type" value="Genomic_DNA"/>
</dbReference>
<proteinExistence type="predicted"/>
<organism evidence="3 4">
    <name type="scientific">Sphaerotilus sulfidivorans</name>
    <dbReference type="NCBI Taxonomy" id="639200"/>
    <lineage>
        <taxon>Bacteria</taxon>
        <taxon>Pseudomonadati</taxon>
        <taxon>Pseudomonadota</taxon>
        <taxon>Betaproteobacteria</taxon>
        <taxon>Burkholderiales</taxon>
        <taxon>Sphaerotilaceae</taxon>
        <taxon>Sphaerotilus</taxon>
    </lineage>
</organism>
<evidence type="ECO:0000256" key="1">
    <source>
        <dbReference type="SAM" id="Coils"/>
    </source>
</evidence>
<geneLocation type="plasmid" evidence="4">
    <name>psna507_unt10</name>
</geneLocation>
<geneLocation type="plasmid" evidence="3">
    <name>pSna507_unt10</name>
</geneLocation>
<dbReference type="EMBL" id="JBEPLS010000007">
    <property type="protein sequence ID" value="MET3604314.1"/>
    <property type="molecule type" value="Genomic_DNA"/>
</dbReference>
<feature type="coiled-coil region" evidence="1">
    <location>
        <begin position="104"/>
        <end position="178"/>
    </location>
</feature>
<dbReference type="RefSeq" id="WP_149505715.1">
    <property type="nucleotide sequence ID" value="NZ_CP035710.1"/>
</dbReference>
<feature type="coiled-coil region" evidence="1">
    <location>
        <begin position="25"/>
        <end position="59"/>
    </location>
</feature>
<dbReference type="Proteomes" id="UP000323522">
    <property type="component" value="Plasmid pSna507_unt10"/>
</dbReference>
<keyword evidence="5" id="KW-1185">Reference proteome</keyword>
<keyword evidence="1" id="KW-0175">Coiled coil</keyword>
<evidence type="ECO:0000313" key="3">
    <source>
        <dbReference type="EMBL" id="QEN03096.1"/>
    </source>
</evidence>
<dbReference type="OrthoDB" id="9823295at2"/>
<keyword evidence="3" id="KW-0614">Plasmid</keyword>
<dbReference type="Proteomes" id="UP001549111">
    <property type="component" value="Unassembled WGS sequence"/>
</dbReference>
<reference evidence="2 5" key="2">
    <citation type="submission" date="2024-06" db="EMBL/GenBank/DDBJ databases">
        <title>Genomic Encyclopedia of Type Strains, Phase IV (KMG-IV): sequencing the most valuable type-strain genomes for metagenomic binning, comparative biology and taxonomic classification.</title>
        <authorList>
            <person name="Goeker M."/>
        </authorList>
    </citation>
    <scope>NUCLEOTIDE SEQUENCE [LARGE SCALE GENOMIC DNA]</scope>
    <source>
        <strain evidence="2 5">D-501</strain>
    </source>
</reference>
<gene>
    <name evidence="2" type="ORF">ABIC99_002130</name>
    <name evidence="3" type="ORF">EWH46_19840</name>
</gene>
<protein>
    <submittedName>
        <fullName evidence="2">Chromosome segregation ATPase</fullName>
    </submittedName>
</protein>